<dbReference type="SUPFAM" id="SSF53098">
    <property type="entry name" value="Ribonuclease H-like"/>
    <property type="match status" value="1"/>
</dbReference>
<comment type="caution">
    <text evidence="2">The sequence shown here is derived from an EMBL/GenBank/DDBJ whole genome shotgun (WGS) entry which is preliminary data.</text>
</comment>
<proteinExistence type="predicted"/>
<evidence type="ECO:0000259" key="1">
    <source>
        <dbReference type="PROSITE" id="PS50994"/>
    </source>
</evidence>
<dbReference type="GO" id="GO:0003676">
    <property type="term" value="F:nucleic acid binding"/>
    <property type="evidence" value="ECO:0007669"/>
    <property type="project" value="InterPro"/>
</dbReference>
<protein>
    <submittedName>
        <fullName evidence="2">Unnamed protein product</fullName>
    </submittedName>
</protein>
<reference evidence="2" key="1">
    <citation type="submission" date="2023-04" db="EMBL/GenBank/DDBJ databases">
        <title>Phytophthora fragariaefolia NBRC 109709.</title>
        <authorList>
            <person name="Ichikawa N."/>
            <person name="Sato H."/>
            <person name="Tonouchi N."/>
        </authorList>
    </citation>
    <scope>NUCLEOTIDE SEQUENCE</scope>
    <source>
        <strain evidence="2">NBRC 109709</strain>
    </source>
</reference>
<evidence type="ECO:0000313" key="3">
    <source>
        <dbReference type="Proteomes" id="UP001165121"/>
    </source>
</evidence>
<organism evidence="2 3">
    <name type="scientific">Phytophthora fragariaefolia</name>
    <dbReference type="NCBI Taxonomy" id="1490495"/>
    <lineage>
        <taxon>Eukaryota</taxon>
        <taxon>Sar</taxon>
        <taxon>Stramenopiles</taxon>
        <taxon>Oomycota</taxon>
        <taxon>Peronosporomycetes</taxon>
        <taxon>Peronosporales</taxon>
        <taxon>Peronosporaceae</taxon>
        <taxon>Phytophthora</taxon>
    </lineage>
</organism>
<accession>A0A9W6XM67</accession>
<feature type="domain" description="Integrase catalytic" evidence="1">
    <location>
        <begin position="335"/>
        <end position="495"/>
    </location>
</feature>
<dbReference type="PANTHER" id="PTHR37984:SF5">
    <property type="entry name" value="PROTEIN NYNRIN-LIKE"/>
    <property type="match status" value="1"/>
</dbReference>
<sequence length="627" mass="72010">MENPQAEHWIAVKRIFRYLQGTKSHGIRFSPGKDIDFQGYSDADWAGDHSDRKSTSGYLFQVTGGPISWGSKKQSSVSLSTSEAEYIALSLAIQEGKWVHKLLYEILTAAEQLFKTTFNKIDCNAPRLTLLRQKDFDRLRIWPDHDLVHDKLDWNGSADRLASAALQRQAGIMVEYEANLLDLVTLNRLDEILRPEIIQDGYVARVVPVTTGSRAGSRLGGPGSGRFGSAPNSGLKTNLAGRIQQLTQDEAKSYSKMSMDYDVDLNNLLYYCPPTKHINSDRDRLMKLVVPETLQQDVLHHYHVSLEGGHQGIGRTHLRIRSHFHWGGLHPATSKLHTPFRLSRWIIYHPYPSSFKGNTELLIWVDLFSGYIIAKASGSRTAQTIAESYEECVFRRFDASEVIRHDREPGFMADLFRSFNWILGQRQRATMAYRPQANGTAARMVQTATRALKMYIRDLDQRDWDDYAERLSFAINTAQDRIRGETPFYVVHGWDPRSTLEATIPVGSTRRQDRDPRRWRCQIQRQYQQARAQINERLRRAIADRADSHNETAHPHQIEAGSRVWLYLDRVKEGLFPVVHVSKLKLVKNFPDRPQIQLNPDVTRRLDFDESLLPEDSWIQDLGEDEF</sequence>
<dbReference type="PROSITE" id="PS50994">
    <property type="entry name" value="INTEGRASE"/>
    <property type="match status" value="1"/>
</dbReference>
<gene>
    <name evidence="2" type="ORF">Pfra01_001385900</name>
</gene>
<name>A0A9W6XM67_9STRA</name>
<dbReference type="Proteomes" id="UP001165121">
    <property type="component" value="Unassembled WGS sequence"/>
</dbReference>
<dbReference type="GO" id="GO:0015074">
    <property type="term" value="P:DNA integration"/>
    <property type="evidence" value="ECO:0007669"/>
    <property type="project" value="InterPro"/>
</dbReference>
<dbReference type="PANTHER" id="PTHR37984">
    <property type="entry name" value="PROTEIN CBG26694"/>
    <property type="match status" value="1"/>
</dbReference>
<dbReference type="CDD" id="cd09272">
    <property type="entry name" value="RNase_HI_RT_Ty1"/>
    <property type="match status" value="1"/>
</dbReference>
<dbReference type="OrthoDB" id="121040at2759"/>
<dbReference type="EMBL" id="BSXT01001440">
    <property type="protein sequence ID" value="GMF42402.1"/>
    <property type="molecule type" value="Genomic_DNA"/>
</dbReference>
<dbReference type="Gene3D" id="1.10.340.70">
    <property type="match status" value="1"/>
</dbReference>
<dbReference type="AlphaFoldDB" id="A0A9W6XM67"/>
<dbReference type="Pfam" id="PF17921">
    <property type="entry name" value="Integrase_H2C2"/>
    <property type="match status" value="1"/>
</dbReference>
<dbReference type="Gene3D" id="3.30.420.10">
    <property type="entry name" value="Ribonuclease H-like superfamily/Ribonuclease H"/>
    <property type="match status" value="1"/>
</dbReference>
<evidence type="ECO:0000313" key="2">
    <source>
        <dbReference type="EMBL" id="GMF42402.1"/>
    </source>
</evidence>
<dbReference type="InterPro" id="IPR012337">
    <property type="entry name" value="RNaseH-like_sf"/>
</dbReference>
<keyword evidence="3" id="KW-1185">Reference proteome</keyword>
<dbReference type="InterPro" id="IPR001584">
    <property type="entry name" value="Integrase_cat-core"/>
</dbReference>
<dbReference type="InterPro" id="IPR050951">
    <property type="entry name" value="Retrovirus_Pol_polyprotein"/>
</dbReference>
<dbReference type="InterPro" id="IPR041588">
    <property type="entry name" value="Integrase_H2C2"/>
</dbReference>
<dbReference type="InterPro" id="IPR036397">
    <property type="entry name" value="RNaseH_sf"/>
</dbReference>